<protein>
    <submittedName>
        <fullName evidence="8">Siderophore biosynthesis protein, monooxygenase</fullName>
    </submittedName>
</protein>
<dbReference type="SUPFAM" id="SSF51905">
    <property type="entry name" value="FAD/NAD(P)-binding domain"/>
    <property type="match status" value="1"/>
</dbReference>
<dbReference type="GeneID" id="33060730"/>
<dbReference type="Gene3D" id="3.50.50.60">
    <property type="entry name" value="FAD/NAD(P)-binding domain"/>
    <property type="match status" value="1"/>
</dbReference>
<dbReference type="GO" id="GO:0004497">
    <property type="term" value="F:monooxygenase activity"/>
    <property type="evidence" value="ECO:0007669"/>
    <property type="project" value="UniProtKB-KW"/>
</dbReference>
<keyword evidence="5" id="KW-0274">FAD</keyword>
<comment type="pathway">
    <text evidence="2">Siderophore biosynthesis.</text>
</comment>
<evidence type="ECO:0000313" key="8">
    <source>
        <dbReference type="EMBL" id="AMT96829.1"/>
    </source>
</evidence>
<evidence type="ECO:0000256" key="5">
    <source>
        <dbReference type="ARBA" id="ARBA00022827"/>
    </source>
</evidence>
<dbReference type="PANTHER" id="PTHR42802:SF1">
    <property type="entry name" value="L-ORNITHINE N(5)-MONOOXYGENASE"/>
    <property type="match status" value="1"/>
</dbReference>
<keyword evidence="4" id="KW-0285">Flavoprotein</keyword>
<evidence type="ECO:0000256" key="2">
    <source>
        <dbReference type="ARBA" id="ARBA00004924"/>
    </source>
</evidence>
<dbReference type="Pfam" id="PF13434">
    <property type="entry name" value="Lys_Orn_oxgnase"/>
    <property type="match status" value="1"/>
</dbReference>
<dbReference type="RefSeq" id="WP_062844473.1">
    <property type="nucleotide sequence ID" value="NZ_CP014945.1"/>
</dbReference>
<evidence type="ECO:0000256" key="4">
    <source>
        <dbReference type="ARBA" id="ARBA00022630"/>
    </source>
</evidence>
<dbReference type="EMBL" id="CP014945">
    <property type="protein sequence ID" value="AMT96829.1"/>
    <property type="molecule type" value="Genomic_DNA"/>
</dbReference>
<evidence type="ECO:0000256" key="3">
    <source>
        <dbReference type="ARBA" id="ARBA00007588"/>
    </source>
</evidence>
<keyword evidence="6" id="KW-0521">NADP</keyword>
<dbReference type="InterPro" id="IPR025700">
    <property type="entry name" value="Lys/Orn_oxygenase"/>
</dbReference>
<reference evidence="8 9" key="1">
    <citation type="submission" date="2016-03" db="EMBL/GenBank/DDBJ databases">
        <title>Genome sequencing of Psychrobacter alimentarius PAMC 27889.</title>
        <authorList>
            <person name="Lee J."/>
            <person name="Kim O.-S."/>
        </authorList>
    </citation>
    <scope>NUCLEOTIDE SEQUENCE [LARGE SCALE GENOMIC DNA]</scope>
    <source>
        <strain evidence="8 9">PAMC 27889</strain>
    </source>
</reference>
<comment type="cofactor">
    <cofactor evidence="1">
        <name>FAD</name>
        <dbReference type="ChEBI" id="CHEBI:57692"/>
    </cofactor>
</comment>
<sequence>MLDILGIGLGPFNLSLAALLDKTDVNAKFFEQKAGFNWHKGMILPHTTLQVPFMADLVTLIDPTSPHSFLNYLHTQHRLLKFYFLEDFKIYRKEYNHYCQWVAGQLDSLVFDAKVIDVAFNDNGTGFDNDNSANTNASAITHQGFVVTVQERGERKTYYAKNLVIGTGTQPTLPSVLQKLAQQVPERCMHTAHFANNFDFEAIKVQGNQENSQSNSHKADDRLTKIVVLGSGQSSAEVYRELFDQQLDSNDEPKFQLDWVTRSSGFFPMEYSPLGLEHFSPAYTDYFYQLDGATKAKVAPKQDLLYKGMGFDTIRDIYHKLYERSIGNQSPHTTLLSNCAVVEATLDDTLSDDTLKITFEQCEQQQMFMADYDCLIAGTGYRHALPPCLNSLLYAIEYDEFGQPKIDRHYALVYQNHDNNSGKIFVQNQEIHTHGVGTPDLGLGAYRAGQIINQLIGKTVYDTDALEVFQQFGASV</sequence>
<keyword evidence="8" id="KW-0503">Monooxygenase</keyword>
<gene>
    <name evidence="8" type="ORF">A3K91_1223</name>
</gene>
<evidence type="ECO:0000256" key="7">
    <source>
        <dbReference type="ARBA" id="ARBA00023002"/>
    </source>
</evidence>
<evidence type="ECO:0000256" key="6">
    <source>
        <dbReference type="ARBA" id="ARBA00022857"/>
    </source>
</evidence>
<dbReference type="PANTHER" id="PTHR42802">
    <property type="entry name" value="MONOOXYGENASE"/>
    <property type="match status" value="1"/>
</dbReference>
<comment type="similarity">
    <text evidence="3">Belongs to the lysine N(6)-hydroxylase/L-ornithine N(5)-oxygenase family.</text>
</comment>
<evidence type="ECO:0000313" key="9">
    <source>
        <dbReference type="Proteomes" id="UP000076104"/>
    </source>
</evidence>
<dbReference type="Proteomes" id="UP000076104">
    <property type="component" value="Chromosome"/>
</dbReference>
<evidence type="ECO:0000256" key="1">
    <source>
        <dbReference type="ARBA" id="ARBA00001974"/>
    </source>
</evidence>
<keyword evidence="9" id="KW-1185">Reference proteome</keyword>
<name>A0ABM5ZXG7_9GAMM</name>
<proteinExistence type="inferred from homology"/>
<dbReference type="InterPro" id="IPR036188">
    <property type="entry name" value="FAD/NAD-bd_sf"/>
</dbReference>
<keyword evidence="7" id="KW-0560">Oxidoreductase</keyword>
<accession>A0ABM5ZXG7</accession>
<organism evidence="8 9">
    <name type="scientific">Psychrobacter alimentarius</name>
    <dbReference type="NCBI Taxonomy" id="261164"/>
    <lineage>
        <taxon>Bacteria</taxon>
        <taxon>Pseudomonadati</taxon>
        <taxon>Pseudomonadota</taxon>
        <taxon>Gammaproteobacteria</taxon>
        <taxon>Moraxellales</taxon>
        <taxon>Moraxellaceae</taxon>
        <taxon>Psychrobacter</taxon>
    </lineage>
</organism>